<keyword evidence="1 4" id="KW-0378">Hydrolase</keyword>
<dbReference type="EMBL" id="NSLJ01000003">
    <property type="protein sequence ID" value="PDP44908.1"/>
    <property type="molecule type" value="Genomic_DNA"/>
</dbReference>
<dbReference type="SUPFAM" id="SSF53474">
    <property type="entry name" value="alpha/beta-Hydrolases"/>
    <property type="match status" value="1"/>
</dbReference>
<dbReference type="InterPro" id="IPR022742">
    <property type="entry name" value="Hydrolase_4"/>
</dbReference>
<dbReference type="PANTHER" id="PTHR43265:SF1">
    <property type="entry name" value="ESTERASE ESTD"/>
    <property type="match status" value="1"/>
</dbReference>
<accession>A0A2A6EAR1</accession>
<keyword evidence="2" id="KW-0732">Signal</keyword>
<dbReference type="Pfam" id="PF12146">
    <property type="entry name" value="Hydrolase_4"/>
    <property type="match status" value="1"/>
</dbReference>
<dbReference type="GO" id="GO:0004252">
    <property type="term" value="F:serine-type endopeptidase activity"/>
    <property type="evidence" value="ECO:0007669"/>
    <property type="project" value="InterPro"/>
</dbReference>
<dbReference type="Gene3D" id="3.40.50.1820">
    <property type="entry name" value="alpha/beta hydrolase"/>
    <property type="match status" value="1"/>
</dbReference>
<dbReference type="InterPro" id="IPR002471">
    <property type="entry name" value="Pept_S9_AS"/>
</dbReference>
<name>A0A2A6EAR1_TANFO</name>
<dbReference type="OrthoDB" id="9809549at2"/>
<evidence type="ECO:0000256" key="2">
    <source>
        <dbReference type="SAM" id="SignalP"/>
    </source>
</evidence>
<dbReference type="GO" id="GO:0052689">
    <property type="term" value="F:carboxylic ester hydrolase activity"/>
    <property type="evidence" value="ECO:0007669"/>
    <property type="project" value="TreeGrafter"/>
</dbReference>
<dbReference type="PANTHER" id="PTHR43265">
    <property type="entry name" value="ESTERASE ESTD"/>
    <property type="match status" value="1"/>
</dbReference>
<evidence type="ECO:0000256" key="1">
    <source>
        <dbReference type="ARBA" id="ARBA00022801"/>
    </source>
</evidence>
<feature type="domain" description="Serine aminopeptidase S33" evidence="3">
    <location>
        <begin position="189"/>
        <end position="427"/>
    </location>
</feature>
<evidence type="ECO:0000259" key="3">
    <source>
        <dbReference type="Pfam" id="PF12146"/>
    </source>
</evidence>
<dbReference type="Proteomes" id="UP000219259">
    <property type="component" value="Unassembled WGS sequence"/>
</dbReference>
<protein>
    <submittedName>
        <fullName evidence="4">Alpha/beta hydrolase</fullName>
    </submittedName>
</protein>
<comment type="caution">
    <text evidence="4">The sequence shown here is derived from an EMBL/GenBank/DDBJ whole genome shotgun (WGS) entry which is preliminary data.</text>
</comment>
<evidence type="ECO:0000313" key="4">
    <source>
        <dbReference type="EMBL" id="PDP44908.1"/>
    </source>
</evidence>
<dbReference type="InterPro" id="IPR029058">
    <property type="entry name" value="AB_hydrolase_fold"/>
</dbReference>
<feature type="chain" id="PRO_5013128538" evidence="2">
    <location>
        <begin position="20"/>
        <end position="462"/>
    </location>
</feature>
<organism evidence="4 5">
    <name type="scientific">Tannerella forsythia</name>
    <name type="common">Bacteroides forsythus</name>
    <dbReference type="NCBI Taxonomy" id="28112"/>
    <lineage>
        <taxon>Bacteria</taxon>
        <taxon>Pseudomonadati</taxon>
        <taxon>Bacteroidota</taxon>
        <taxon>Bacteroidia</taxon>
        <taxon>Bacteroidales</taxon>
        <taxon>Tannerellaceae</taxon>
        <taxon>Tannerella</taxon>
    </lineage>
</organism>
<evidence type="ECO:0000313" key="5">
    <source>
        <dbReference type="Proteomes" id="UP000219259"/>
    </source>
</evidence>
<dbReference type="PROSITE" id="PS00708">
    <property type="entry name" value="PRO_ENDOPEP_SER"/>
    <property type="match status" value="1"/>
</dbReference>
<dbReference type="InterPro" id="IPR053145">
    <property type="entry name" value="AB_hydrolase_Est10"/>
</dbReference>
<gene>
    <name evidence="4" type="ORF">CLI86_01945</name>
</gene>
<feature type="signal peptide" evidence="2">
    <location>
        <begin position="1"/>
        <end position="19"/>
    </location>
</feature>
<proteinExistence type="predicted"/>
<sequence>MKKRMLCMVAMLMTGTLSAQEITGPWSGSMSVSGFKLRLVFHIQRSEQGLSATLDSPDQGAKGIPCDTVTFNPPALRIVMRSLGASYDAVLANDTLKGTFSQVGMKIPLDMVRNDISKGLFKRPQESRPPFPYYTEEVTFINSTDNITLAGTLTLPAKEGKYPVVVLISGSGPQNRDEELMGHKPFLVVADYLTRNGIGVLRYDDRGTAQSGGRFSTATSSDFSNDAEAAVEYLRTRHEVDSLRIGLIGHSEGGIIAPMVAARNKRVAFVVMLAGVGVPGHEVLKTQVEDMAKASGVPDSARKINNRITERMYELILTCSDQKYVLDSLTVYIRQSEQVVQPEFSIDVDDPLLKATARWMLSPWMQYFLRYDPAPTLRKVTCPVLALNGTKDMQVAAQSNLSAIRKALEEGGNTDVTVRELPGLNHLFQECTTGAFDEYATIEQTFAPSALEIIVAWIKERK</sequence>
<dbReference type="AlphaFoldDB" id="A0A2A6EAR1"/>
<reference evidence="4 5" key="1">
    <citation type="submission" date="2017-09" db="EMBL/GenBank/DDBJ databases">
        <title>Phase variable restriction modification systems are present in the genome sequences of periodontal pathogens Prevotella intermedia, Tannerella forsythia and Porphyromonas gingivalis.</title>
        <authorList>
            <person name="Haigh R.D."/>
            <person name="Crawford L."/>
            <person name="Ralph J."/>
            <person name="Wanford J."/>
            <person name="Vartoukian S.R."/>
            <person name="Hijazib K."/>
            <person name="Wade W."/>
            <person name="Oggioni M.R."/>
        </authorList>
    </citation>
    <scope>NUCLEOTIDE SEQUENCE [LARGE SCALE GENOMIC DNA]</scope>
    <source>
        <strain evidence="4 5">WW11663</strain>
    </source>
</reference>
<dbReference type="GO" id="GO:0006508">
    <property type="term" value="P:proteolysis"/>
    <property type="evidence" value="ECO:0007669"/>
    <property type="project" value="InterPro"/>
</dbReference>
<dbReference type="RefSeq" id="WP_074449588.1">
    <property type="nucleotide sequence ID" value="NZ_FMMM01000026.1"/>
</dbReference>